<evidence type="ECO:0000313" key="1">
    <source>
        <dbReference type="EMBL" id="QDT72235.1"/>
    </source>
</evidence>
<dbReference type="NCBIfam" id="TIGR02595">
    <property type="entry name" value="PEP_CTERM"/>
    <property type="match status" value="1"/>
</dbReference>
<dbReference type="Proteomes" id="UP000317909">
    <property type="component" value="Chromosome"/>
</dbReference>
<dbReference type="KEGG" id="llh:I41_14060"/>
<sequence>MPASAQVTALYNPATGSVTLSHLDSLPFQGNFWVFILKSELGELKEPGIPTGSAFTTLDSGFTVSYGDLPGEINWFSSDAVLDSRLFYMGDVVVPGTPADDLALTWVYGLSDGPFGIPRDGVIAVVPEPASWGGLASLLGVSAAILASRRLRRPQG</sequence>
<gene>
    <name evidence="1" type="ORF">I41_14060</name>
</gene>
<accession>A0A517TV32</accession>
<dbReference type="EMBL" id="CP036339">
    <property type="protein sequence ID" value="QDT72235.1"/>
    <property type="molecule type" value="Genomic_DNA"/>
</dbReference>
<evidence type="ECO:0000313" key="2">
    <source>
        <dbReference type="Proteomes" id="UP000317909"/>
    </source>
</evidence>
<dbReference type="AlphaFoldDB" id="A0A517TV32"/>
<name>A0A517TV32_9BACT</name>
<organism evidence="1 2">
    <name type="scientific">Lacipirellula limnantheis</name>
    <dbReference type="NCBI Taxonomy" id="2528024"/>
    <lineage>
        <taxon>Bacteria</taxon>
        <taxon>Pseudomonadati</taxon>
        <taxon>Planctomycetota</taxon>
        <taxon>Planctomycetia</taxon>
        <taxon>Pirellulales</taxon>
        <taxon>Lacipirellulaceae</taxon>
        <taxon>Lacipirellula</taxon>
    </lineage>
</organism>
<keyword evidence="2" id="KW-1185">Reference proteome</keyword>
<proteinExistence type="predicted"/>
<reference evidence="1 2" key="1">
    <citation type="submission" date="2019-02" db="EMBL/GenBank/DDBJ databases">
        <title>Deep-cultivation of Planctomycetes and their phenomic and genomic characterization uncovers novel biology.</title>
        <authorList>
            <person name="Wiegand S."/>
            <person name="Jogler M."/>
            <person name="Boedeker C."/>
            <person name="Pinto D."/>
            <person name="Vollmers J."/>
            <person name="Rivas-Marin E."/>
            <person name="Kohn T."/>
            <person name="Peeters S.H."/>
            <person name="Heuer A."/>
            <person name="Rast P."/>
            <person name="Oberbeckmann S."/>
            <person name="Bunk B."/>
            <person name="Jeske O."/>
            <person name="Meyerdierks A."/>
            <person name="Storesund J.E."/>
            <person name="Kallscheuer N."/>
            <person name="Luecker S."/>
            <person name="Lage O.M."/>
            <person name="Pohl T."/>
            <person name="Merkel B.J."/>
            <person name="Hornburger P."/>
            <person name="Mueller R.-W."/>
            <person name="Bruemmer F."/>
            <person name="Labrenz M."/>
            <person name="Spormann A.M."/>
            <person name="Op den Camp H."/>
            <person name="Overmann J."/>
            <person name="Amann R."/>
            <person name="Jetten M.S.M."/>
            <person name="Mascher T."/>
            <person name="Medema M.H."/>
            <person name="Devos D.P."/>
            <person name="Kaster A.-K."/>
            <person name="Ovreas L."/>
            <person name="Rohde M."/>
            <person name="Galperin M.Y."/>
            <person name="Jogler C."/>
        </authorList>
    </citation>
    <scope>NUCLEOTIDE SEQUENCE [LARGE SCALE GENOMIC DNA]</scope>
    <source>
        <strain evidence="1 2">I41</strain>
    </source>
</reference>
<evidence type="ECO:0008006" key="3">
    <source>
        <dbReference type="Google" id="ProtNLM"/>
    </source>
</evidence>
<dbReference type="InterPro" id="IPR013424">
    <property type="entry name" value="Ice-binding_C"/>
</dbReference>
<protein>
    <recommendedName>
        <fullName evidence="3">PEP-CTERM protein-sorting domain-containing protein</fullName>
    </recommendedName>
</protein>